<dbReference type="PANTHER" id="PTHR11260">
    <property type="entry name" value="GLUTATHIONE S-TRANSFERASE, GST, SUPERFAMILY, GST DOMAIN CONTAINING"/>
    <property type="match status" value="1"/>
</dbReference>
<comment type="caution">
    <text evidence="8">The sequence shown here is derived from an EMBL/GenBank/DDBJ whole genome shotgun (WGS) entry which is preliminary data.</text>
</comment>
<dbReference type="InterPro" id="IPR004046">
    <property type="entry name" value="GST_C"/>
</dbReference>
<dbReference type="AlphaFoldDB" id="A0AAD8LEV5"/>
<dbReference type="FunFam" id="1.20.1050.10:FF:000016">
    <property type="entry name" value="Glutathione S-transferase U9"/>
    <property type="match status" value="1"/>
</dbReference>
<evidence type="ECO:0000256" key="4">
    <source>
        <dbReference type="ARBA" id="ARBA00025743"/>
    </source>
</evidence>
<evidence type="ECO:0000259" key="7">
    <source>
        <dbReference type="PROSITE" id="PS50405"/>
    </source>
</evidence>
<keyword evidence="9" id="KW-1185">Reference proteome</keyword>
<organism evidence="8 9">
    <name type="scientific">Tagetes erecta</name>
    <name type="common">African marigold</name>
    <dbReference type="NCBI Taxonomy" id="13708"/>
    <lineage>
        <taxon>Eukaryota</taxon>
        <taxon>Viridiplantae</taxon>
        <taxon>Streptophyta</taxon>
        <taxon>Embryophyta</taxon>
        <taxon>Tracheophyta</taxon>
        <taxon>Spermatophyta</taxon>
        <taxon>Magnoliopsida</taxon>
        <taxon>eudicotyledons</taxon>
        <taxon>Gunneridae</taxon>
        <taxon>Pentapetalae</taxon>
        <taxon>asterids</taxon>
        <taxon>campanulids</taxon>
        <taxon>Asterales</taxon>
        <taxon>Asteraceae</taxon>
        <taxon>Asteroideae</taxon>
        <taxon>Heliantheae alliance</taxon>
        <taxon>Tageteae</taxon>
        <taxon>Tagetes</taxon>
    </lineage>
</organism>
<sequence length="231" mass="26659">MGKSSEIKLIGTDASHFASRVKFVLNLKSIEYEYIVENLACKSELLLTLNPVYQRVPVLVHANNPPILESLVIIEYLDEMYPDVHPILPSDPLDRANNRFWASYIDNMFIPLFEDLRKTLDKEGNDVVKKQISERTQLLEEAFVKLSKGKAYFGGDDAGYLDIVLGCFLGWVKFVEIYNQLKVIDEVRTPKLQEWANRIWSHEALKDVIPGNETLMNFYMMLQVHKPPRVI</sequence>
<dbReference type="EC" id="2.5.1.18" evidence="1"/>
<dbReference type="PROSITE" id="PS50405">
    <property type="entry name" value="GST_CTER"/>
    <property type="match status" value="1"/>
</dbReference>
<dbReference type="InterPro" id="IPR036282">
    <property type="entry name" value="Glutathione-S-Trfase_C_sf"/>
</dbReference>
<dbReference type="Proteomes" id="UP001229421">
    <property type="component" value="Unassembled WGS sequence"/>
</dbReference>
<name>A0AAD8LEV5_TARER</name>
<dbReference type="InterPro" id="IPR045073">
    <property type="entry name" value="Omega/Tau-like"/>
</dbReference>
<dbReference type="EMBL" id="JAUHHV010000001">
    <property type="protein sequence ID" value="KAK1437786.1"/>
    <property type="molecule type" value="Genomic_DNA"/>
</dbReference>
<comment type="catalytic activity">
    <reaction evidence="5">
        <text>RX + glutathione = an S-substituted glutathione + a halide anion + H(+)</text>
        <dbReference type="Rhea" id="RHEA:16437"/>
        <dbReference type="ChEBI" id="CHEBI:15378"/>
        <dbReference type="ChEBI" id="CHEBI:16042"/>
        <dbReference type="ChEBI" id="CHEBI:17792"/>
        <dbReference type="ChEBI" id="CHEBI:57925"/>
        <dbReference type="ChEBI" id="CHEBI:90779"/>
        <dbReference type="EC" id="2.5.1.18"/>
    </reaction>
</comment>
<dbReference type="SUPFAM" id="SSF52833">
    <property type="entry name" value="Thioredoxin-like"/>
    <property type="match status" value="1"/>
</dbReference>
<dbReference type="PANTHER" id="PTHR11260:SF710">
    <property type="entry name" value="GLUTATHIONE S-TRANSFERASE"/>
    <property type="match status" value="1"/>
</dbReference>
<dbReference type="Gene3D" id="3.40.30.10">
    <property type="entry name" value="Glutaredoxin"/>
    <property type="match status" value="1"/>
</dbReference>
<evidence type="ECO:0000313" key="9">
    <source>
        <dbReference type="Proteomes" id="UP001229421"/>
    </source>
</evidence>
<evidence type="ECO:0000256" key="1">
    <source>
        <dbReference type="ARBA" id="ARBA00012452"/>
    </source>
</evidence>
<dbReference type="SFLD" id="SFLDG00358">
    <property type="entry name" value="Main_(cytGST)"/>
    <property type="match status" value="1"/>
</dbReference>
<protein>
    <recommendedName>
        <fullName evidence="1">glutathione transferase</fullName>
        <ecNumber evidence="1">2.5.1.18</ecNumber>
    </recommendedName>
</protein>
<proteinExistence type="inferred from homology"/>
<dbReference type="InterPro" id="IPR045074">
    <property type="entry name" value="GST_C_Tau"/>
</dbReference>
<dbReference type="InterPro" id="IPR036249">
    <property type="entry name" value="Thioredoxin-like_sf"/>
</dbReference>
<dbReference type="CDD" id="cd03185">
    <property type="entry name" value="GST_C_Tau"/>
    <property type="match status" value="1"/>
</dbReference>
<evidence type="ECO:0000256" key="5">
    <source>
        <dbReference type="ARBA" id="ARBA00047960"/>
    </source>
</evidence>
<gene>
    <name evidence="8" type="ORF">QVD17_03584</name>
</gene>
<dbReference type="GO" id="GO:0006749">
    <property type="term" value="P:glutathione metabolic process"/>
    <property type="evidence" value="ECO:0007669"/>
    <property type="project" value="InterPro"/>
</dbReference>
<accession>A0AAD8LEV5</accession>
<dbReference type="SFLD" id="SFLDG01152">
    <property type="entry name" value="Main.3:_Omega-_and_Tau-like"/>
    <property type="match status" value="1"/>
</dbReference>
<reference evidence="8" key="1">
    <citation type="journal article" date="2023" name="bioRxiv">
        <title>Improved chromosome-level genome assembly for marigold (Tagetes erecta).</title>
        <authorList>
            <person name="Jiang F."/>
            <person name="Yuan L."/>
            <person name="Wang S."/>
            <person name="Wang H."/>
            <person name="Xu D."/>
            <person name="Wang A."/>
            <person name="Fan W."/>
        </authorList>
    </citation>
    <scope>NUCLEOTIDE SEQUENCE</scope>
    <source>
        <strain evidence="8">WSJ</strain>
        <tissue evidence="8">Leaf</tissue>
    </source>
</reference>
<dbReference type="PROSITE" id="PS50404">
    <property type="entry name" value="GST_NTER"/>
    <property type="match status" value="1"/>
</dbReference>
<feature type="domain" description="GST N-terminal" evidence="6">
    <location>
        <begin position="5"/>
        <end position="85"/>
    </location>
</feature>
<dbReference type="InterPro" id="IPR040079">
    <property type="entry name" value="Glutathione_S-Trfase"/>
</dbReference>
<dbReference type="Pfam" id="PF00043">
    <property type="entry name" value="GST_C"/>
    <property type="match status" value="1"/>
</dbReference>
<evidence type="ECO:0000313" key="8">
    <source>
        <dbReference type="EMBL" id="KAK1437786.1"/>
    </source>
</evidence>
<dbReference type="GO" id="GO:0004364">
    <property type="term" value="F:glutathione transferase activity"/>
    <property type="evidence" value="ECO:0007669"/>
    <property type="project" value="UniProtKB-EC"/>
</dbReference>
<dbReference type="Pfam" id="PF13417">
    <property type="entry name" value="GST_N_3"/>
    <property type="match status" value="1"/>
</dbReference>
<evidence type="ECO:0000256" key="2">
    <source>
        <dbReference type="ARBA" id="ARBA00022575"/>
    </source>
</evidence>
<dbReference type="SFLD" id="SFLDS00019">
    <property type="entry name" value="Glutathione_Transferase_(cytos"/>
    <property type="match status" value="1"/>
</dbReference>
<dbReference type="GO" id="GO:0005737">
    <property type="term" value="C:cytoplasm"/>
    <property type="evidence" value="ECO:0007669"/>
    <property type="project" value="TreeGrafter"/>
</dbReference>
<dbReference type="Gene3D" id="1.20.1050.10">
    <property type="match status" value="1"/>
</dbReference>
<dbReference type="InterPro" id="IPR010987">
    <property type="entry name" value="Glutathione-S-Trfase_C-like"/>
</dbReference>
<evidence type="ECO:0000256" key="3">
    <source>
        <dbReference type="ARBA" id="ARBA00022679"/>
    </source>
</evidence>
<evidence type="ECO:0000259" key="6">
    <source>
        <dbReference type="PROSITE" id="PS50404"/>
    </source>
</evidence>
<dbReference type="SUPFAM" id="SSF47616">
    <property type="entry name" value="GST C-terminal domain-like"/>
    <property type="match status" value="1"/>
</dbReference>
<dbReference type="InterPro" id="IPR004045">
    <property type="entry name" value="Glutathione_S-Trfase_N"/>
</dbReference>
<keyword evidence="2" id="KW-0216">Detoxification</keyword>
<feature type="domain" description="GST C-terminal" evidence="7">
    <location>
        <begin position="91"/>
        <end position="218"/>
    </location>
</feature>
<comment type="similarity">
    <text evidence="4">Belongs to the GST superfamily. Tau family.</text>
</comment>
<dbReference type="GO" id="GO:0009407">
    <property type="term" value="P:toxin catabolic process"/>
    <property type="evidence" value="ECO:0007669"/>
    <property type="project" value="UniProtKB-ARBA"/>
</dbReference>
<keyword evidence="3" id="KW-0808">Transferase</keyword>